<evidence type="ECO:0000313" key="1">
    <source>
        <dbReference type="EMBL" id="MCI17671.1"/>
    </source>
</evidence>
<organism evidence="1 2">
    <name type="scientific">Trifolium medium</name>
    <dbReference type="NCBI Taxonomy" id="97028"/>
    <lineage>
        <taxon>Eukaryota</taxon>
        <taxon>Viridiplantae</taxon>
        <taxon>Streptophyta</taxon>
        <taxon>Embryophyta</taxon>
        <taxon>Tracheophyta</taxon>
        <taxon>Spermatophyta</taxon>
        <taxon>Magnoliopsida</taxon>
        <taxon>eudicotyledons</taxon>
        <taxon>Gunneridae</taxon>
        <taxon>Pentapetalae</taxon>
        <taxon>rosids</taxon>
        <taxon>fabids</taxon>
        <taxon>Fabales</taxon>
        <taxon>Fabaceae</taxon>
        <taxon>Papilionoideae</taxon>
        <taxon>50 kb inversion clade</taxon>
        <taxon>NPAAA clade</taxon>
        <taxon>Hologalegina</taxon>
        <taxon>IRL clade</taxon>
        <taxon>Trifolieae</taxon>
        <taxon>Trifolium</taxon>
    </lineage>
</organism>
<accession>A0A392Q001</accession>
<comment type="caution">
    <text evidence="1">The sequence shown here is derived from an EMBL/GenBank/DDBJ whole genome shotgun (WGS) entry which is preliminary data.</text>
</comment>
<evidence type="ECO:0000313" key="2">
    <source>
        <dbReference type="Proteomes" id="UP000265520"/>
    </source>
</evidence>
<keyword evidence="2" id="KW-1185">Reference proteome</keyword>
<sequence length="89" mass="11073">MESKLEQVREVKVEEKEEEKARKPISGRAGWLERLRDVSWLKEKVEIWMRRLLRSPWKWERSREVRLANLWKRRGRKGRVGWQILRHNL</sequence>
<name>A0A392Q001_9FABA</name>
<reference evidence="1 2" key="1">
    <citation type="journal article" date="2018" name="Front. Plant Sci.">
        <title>Red Clover (Trifolium pratense) and Zigzag Clover (T. medium) - A Picture of Genomic Similarities and Differences.</title>
        <authorList>
            <person name="Dluhosova J."/>
            <person name="Istvanek J."/>
            <person name="Nedelnik J."/>
            <person name="Repkova J."/>
        </authorList>
    </citation>
    <scope>NUCLEOTIDE SEQUENCE [LARGE SCALE GENOMIC DNA]</scope>
    <source>
        <strain evidence="2">cv. 10/8</strain>
        <tissue evidence="1">Leaf</tissue>
    </source>
</reference>
<protein>
    <submittedName>
        <fullName evidence="1">Uncharacterized protein</fullName>
    </submittedName>
</protein>
<dbReference type="Proteomes" id="UP000265520">
    <property type="component" value="Unassembled WGS sequence"/>
</dbReference>
<proteinExistence type="predicted"/>
<dbReference type="EMBL" id="LXQA010106511">
    <property type="protein sequence ID" value="MCI17671.1"/>
    <property type="molecule type" value="Genomic_DNA"/>
</dbReference>
<dbReference type="AlphaFoldDB" id="A0A392Q001"/>